<keyword evidence="1" id="KW-1133">Transmembrane helix</keyword>
<evidence type="ECO:0000313" key="2">
    <source>
        <dbReference type="EMBL" id="KAA0020790.1"/>
    </source>
</evidence>
<dbReference type="EMBL" id="VTPX01000001">
    <property type="protein sequence ID" value="KAA0020790.1"/>
    <property type="molecule type" value="Genomic_DNA"/>
</dbReference>
<comment type="caution">
    <text evidence="2">The sequence shown here is derived from an EMBL/GenBank/DDBJ whole genome shotgun (WGS) entry which is preliminary data.</text>
</comment>
<name>A0A640WJM7_9GAMM</name>
<feature type="transmembrane region" description="Helical" evidence="1">
    <location>
        <begin position="132"/>
        <end position="149"/>
    </location>
</feature>
<gene>
    <name evidence="2" type="ORF">F0A16_03120</name>
</gene>
<dbReference type="Proteomes" id="UP000466024">
    <property type="component" value="Unassembled WGS sequence"/>
</dbReference>
<keyword evidence="3" id="KW-1185">Reference proteome</keyword>
<dbReference type="AlphaFoldDB" id="A0A640WJM7"/>
<keyword evidence="1" id="KW-0472">Membrane</keyword>
<dbReference type="RefSeq" id="WP_149433910.1">
    <property type="nucleotide sequence ID" value="NZ_VTPX01000001.1"/>
</dbReference>
<keyword evidence="1" id="KW-0812">Transmembrane</keyword>
<reference evidence="2 3" key="1">
    <citation type="submission" date="2019-08" db="EMBL/GenBank/DDBJ databases">
        <title>Bioinformatics analysis of the strain L3 and L5.</title>
        <authorList>
            <person name="Li X."/>
        </authorList>
    </citation>
    <scope>NUCLEOTIDE SEQUENCE [LARGE SCALE GENOMIC DNA]</scope>
    <source>
        <strain evidence="2 3">L3</strain>
    </source>
</reference>
<feature type="transmembrane region" description="Helical" evidence="1">
    <location>
        <begin position="104"/>
        <end position="120"/>
    </location>
</feature>
<feature type="transmembrane region" description="Helical" evidence="1">
    <location>
        <begin position="80"/>
        <end position="98"/>
    </location>
</feature>
<accession>A0A640WJM7</accession>
<organism evidence="2 3">
    <name type="scientific">Salinicola corii</name>
    <dbReference type="NCBI Taxonomy" id="2606937"/>
    <lineage>
        <taxon>Bacteria</taxon>
        <taxon>Pseudomonadati</taxon>
        <taxon>Pseudomonadota</taxon>
        <taxon>Gammaproteobacteria</taxon>
        <taxon>Oceanospirillales</taxon>
        <taxon>Halomonadaceae</taxon>
        <taxon>Salinicola</taxon>
    </lineage>
</organism>
<evidence type="ECO:0000256" key="1">
    <source>
        <dbReference type="SAM" id="Phobius"/>
    </source>
</evidence>
<proteinExistence type="predicted"/>
<sequence>MDGRLSHFDDEAQVGEIECNDGKRYAFDFSQWRGRGLPSAGTPVRFELRGGRAIQVFNRPEAQRGASTTRDVNGKTRRKVLSHWALAAFVVAVAGVGAGRYTPAVGAVAIVLAWLGLRHVHREPQRLNGQWLSGIAIVVAVGVTLWSQWW</sequence>
<evidence type="ECO:0000313" key="3">
    <source>
        <dbReference type="Proteomes" id="UP000466024"/>
    </source>
</evidence>
<protein>
    <submittedName>
        <fullName evidence="2">Uncharacterized protein</fullName>
    </submittedName>
</protein>